<name>A0A6J4M041_9CYAN</name>
<reference evidence="1" key="1">
    <citation type="submission" date="2020-02" db="EMBL/GenBank/DDBJ databases">
        <authorList>
            <person name="Meier V. D."/>
        </authorList>
    </citation>
    <scope>NUCLEOTIDE SEQUENCE</scope>
    <source>
        <strain evidence="1">AVDCRST_MAG94</strain>
    </source>
</reference>
<gene>
    <name evidence="1" type="ORF">AVDCRST_MAG94-2549</name>
</gene>
<protein>
    <submittedName>
        <fullName evidence="1">Uncharacterized protein</fullName>
    </submittedName>
</protein>
<dbReference type="AlphaFoldDB" id="A0A6J4M041"/>
<accession>A0A6J4M041</accession>
<dbReference type="EMBL" id="CADCTY010000894">
    <property type="protein sequence ID" value="CAA9346340.1"/>
    <property type="molecule type" value="Genomic_DNA"/>
</dbReference>
<sequence>MHLNKSSRHDQETVAFWQLAVSANGLMNGFQPALETVGGEVWKSKVNVRSLKPSAYSN</sequence>
<proteinExistence type="predicted"/>
<evidence type="ECO:0000313" key="1">
    <source>
        <dbReference type="EMBL" id="CAA9346340.1"/>
    </source>
</evidence>
<organism evidence="1">
    <name type="scientific">uncultured Leptolyngbya sp</name>
    <dbReference type="NCBI Taxonomy" id="332963"/>
    <lineage>
        <taxon>Bacteria</taxon>
        <taxon>Bacillati</taxon>
        <taxon>Cyanobacteriota</taxon>
        <taxon>Cyanophyceae</taxon>
        <taxon>Leptolyngbyales</taxon>
        <taxon>Leptolyngbyaceae</taxon>
        <taxon>Leptolyngbya group</taxon>
        <taxon>Leptolyngbya</taxon>
        <taxon>environmental samples</taxon>
    </lineage>
</organism>